<dbReference type="Proteomes" id="UP000007241">
    <property type="component" value="Unassembled WGS sequence"/>
</dbReference>
<dbReference type="PANTHER" id="PTHR30619">
    <property type="entry name" value="DNA INTERNALIZATION/COMPETENCE PROTEIN COMEC/REC2"/>
    <property type="match status" value="1"/>
</dbReference>
<dbReference type="PROSITE" id="PS51257">
    <property type="entry name" value="PROKAR_LIPOPROTEIN"/>
    <property type="match status" value="1"/>
</dbReference>
<dbReference type="SUPFAM" id="SSF56281">
    <property type="entry name" value="Metallo-hydrolase/oxidoreductase"/>
    <property type="match status" value="1"/>
</dbReference>
<proteinExistence type="predicted"/>
<dbReference type="Gene3D" id="1.10.150.320">
    <property type="entry name" value="Photosystem II 12 kDa extrinsic protein"/>
    <property type="match status" value="1"/>
</dbReference>
<dbReference type="Pfam" id="PF00753">
    <property type="entry name" value="Lactamase_B"/>
    <property type="match status" value="1"/>
</dbReference>
<keyword evidence="2" id="KW-0732">Signal</keyword>
<evidence type="ECO:0000313" key="4">
    <source>
        <dbReference type="EMBL" id="EGF75887.1"/>
    </source>
</evidence>
<gene>
    <name evidence="4" type="ORF">BATDEDRAFT_93250</name>
</gene>
<dbReference type="Pfam" id="PF12836">
    <property type="entry name" value="HHH_3"/>
    <property type="match status" value="1"/>
</dbReference>
<feature type="region of interest" description="Disordered" evidence="1">
    <location>
        <begin position="21"/>
        <end position="40"/>
    </location>
</feature>
<evidence type="ECO:0000313" key="5">
    <source>
        <dbReference type="Proteomes" id="UP000007241"/>
    </source>
</evidence>
<dbReference type="SMART" id="SM00849">
    <property type="entry name" value="Lactamase_B"/>
    <property type="match status" value="1"/>
</dbReference>
<feature type="compositionally biased region" description="Acidic residues" evidence="1">
    <location>
        <begin position="29"/>
        <end position="40"/>
    </location>
</feature>
<sequence>MKIFLSIILSILLVACGQGVEQETVPDNPPDEAEQQSEVAADNEIEQITEEKANELDSPAATQAIEESSKNTNLNDLKVHYIDAGQANAALFQYSDQQDSYTILYDTGDWNRNDVVNYLADQNISSIDLIIVSHPDADHIGQLAEIVRTYDTGEVWLSGNESSSETFQNALEAVIASEADYHEPRTGESFDIGPLQLDILYPASISGKTNEESISILFTYGNTQFLFTGDASKSEELEMIHTGIDIGADILQLGHHGSNTSTDPAFLQAVSPSVAIYSAGLDNSYGHPSPEVVSSVQNAGIELYGTDVNGTIIVTTNGEVYSIATNKDGTVSPESTGSANASNENNNPSEEDEEAAISEENVSSTSCININQASIEEVQGIIHIGPERAQDLINLRPYDSVDDLNRIKGIGPARIADIKNEGIACVGG</sequence>
<evidence type="ECO:0000259" key="3">
    <source>
        <dbReference type="SMART" id="SM00849"/>
    </source>
</evidence>
<dbReference type="InParanoid" id="F4PFV7"/>
<organism evidence="4 5">
    <name type="scientific">Batrachochytrium dendrobatidis (strain JAM81 / FGSC 10211)</name>
    <name type="common">Frog chytrid fungus</name>
    <dbReference type="NCBI Taxonomy" id="684364"/>
    <lineage>
        <taxon>Eukaryota</taxon>
        <taxon>Fungi</taxon>
        <taxon>Fungi incertae sedis</taxon>
        <taxon>Chytridiomycota</taxon>
        <taxon>Chytridiomycota incertae sedis</taxon>
        <taxon>Chytridiomycetes</taxon>
        <taxon>Rhizophydiales</taxon>
        <taxon>Rhizophydiales incertae sedis</taxon>
        <taxon>Batrachochytrium</taxon>
    </lineage>
</organism>
<evidence type="ECO:0000256" key="2">
    <source>
        <dbReference type="SAM" id="SignalP"/>
    </source>
</evidence>
<dbReference type="SUPFAM" id="SSF47781">
    <property type="entry name" value="RuvA domain 2-like"/>
    <property type="match status" value="1"/>
</dbReference>
<evidence type="ECO:0000256" key="1">
    <source>
        <dbReference type="SAM" id="MobiDB-lite"/>
    </source>
</evidence>
<feature type="compositionally biased region" description="Low complexity" evidence="1">
    <location>
        <begin position="334"/>
        <end position="348"/>
    </location>
</feature>
<dbReference type="EMBL" id="GL882969">
    <property type="protein sequence ID" value="EGF75887.1"/>
    <property type="molecule type" value="Genomic_DNA"/>
</dbReference>
<dbReference type="Gene3D" id="3.60.15.10">
    <property type="entry name" value="Ribonuclease Z/Hydroxyacylglutathione hydrolase-like"/>
    <property type="match status" value="1"/>
</dbReference>
<dbReference type="InterPro" id="IPR035681">
    <property type="entry name" value="ComA-like_MBL"/>
</dbReference>
<dbReference type="AlphaFoldDB" id="F4PFV7"/>
<dbReference type="GO" id="GO:0005886">
    <property type="term" value="C:plasma membrane"/>
    <property type="evidence" value="ECO:0000318"/>
    <property type="project" value="GO_Central"/>
</dbReference>
<dbReference type="InterPro" id="IPR052159">
    <property type="entry name" value="Competence_DNA_uptake"/>
</dbReference>
<dbReference type="CDD" id="cd07731">
    <property type="entry name" value="ComA-like_MBL-fold"/>
    <property type="match status" value="1"/>
</dbReference>
<reference evidence="4 5" key="1">
    <citation type="submission" date="2009-12" db="EMBL/GenBank/DDBJ databases">
        <title>The draft genome of Batrachochytrium dendrobatidis.</title>
        <authorList>
            <consortium name="US DOE Joint Genome Institute (JGI-PGF)"/>
            <person name="Kuo A."/>
            <person name="Salamov A."/>
            <person name="Schmutz J."/>
            <person name="Lucas S."/>
            <person name="Pitluck S."/>
            <person name="Rosenblum E."/>
            <person name="Stajich J."/>
            <person name="Eisen M."/>
            <person name="Grigoriev I.V."/>
        </authorList>
    </citation>
    <scope>NUCLEOTIDE SEQUENCE [LARGE SCALE GENOMIC DNA]</scope>
    <source>
        <strain evidence="5">JAM81 / FGSC 10211</strain>
    </source>
</reference>
<keyword evidence="5" id="KW-1185">Reference proteome</keyword>
<accession>F4PFV7</accession>
<dbReference type="OrthoDB" id="6237065at2759"/>
<feature type="domain" description="Metallo-beta-lactamase" evidence="3">
    <location>
        <begin position="86"/>
        <end position="281"/>
    </location>
</feature>
<dbReference type="InterPro" id="IPR001279">
    <property type="entry name" value="Metallo-B-lactamas"/>
</dbReference>
<dbReference type="HOGENOM" id="CLU_010363_0_1_1"/>
<feature type="chain" id="PRO_5003320011" description="Metallo-beta-lactamase domain-containing protein" evidence="2">
    <location>
        <begin position="20"/>
        <end position="428"/>
    </location>
</feature>
<dbReference type="PANTHER" id="PTHR30619:SF7">
    <property type="entry name" value="BETA-LACTAMASE DOMAIN PROTEIN"/>
    <property type="match status" value="1"/>
</dbReference>
<protein>
    <recommendedName>
        <fullName evidence="3">Metallo-beta-lactamase domain-containing protein</fullName>
    </recommendedName>
</protein>
<feature type="signal peptide" evidence="2">
    <location>
        <begin position="1"/>
        <end position="19"/>
    </location>
</feature>
<dbReference type="OMA" id="NIDIKEW"/>
<feature type="region of interest" description="Disordered" evidence="1">
    <location>
        <begin position="326"/>
        <end position="359"/>
    </location>
</feature>
<name>F4PFV7_BATDJ</name>
<dbReference type="InterPro" id="IPR036866">
    <property type="entry name" value="RibonucZ/Hydroxyglut_hydro"/>
</dbReference>
<dbReference type="InterPro" id="IPR010994">
    <property type="entry name" value="RuvA_2-like"/>
</dbReference>